<evidence type="ECO:0000313" key="2">
    <source>
        <dbReference type="EMBL" id="MFB9445126.1"/>
    </source>
</evidence>
<sequence length="137" mass="14894">MSDTENRTLVQRALAGLVERRDVAAVAPFMREDFVHHRPDGDDSTKAEWLARVQAAFGPTDGMRVEVLHLLAADDHVLVHSRRRLPAPATSATPAAEVVVVDIVRIEDGLIAEVWEVIEPVASAAADLEWWAIGAAA</sequence>
<name>A0ABV5M8B2_9ACTN</name>
<protein>
    <submittedName>
        <fullName evidence="2">Nuclear transport factor 2 family protein</fullName>
    </submittedName>
</protein>
<proteinExistence type="predicted"/>
<dbReference type="Gene3D" id="3.10.450.50">
    <property type="match status" value="1"/>
</dbReference>
<dbReference type="SUPFAM" id="SSF54427">
    <property type="entry name" value="NTF2-like"/>
    <property type="match status" value="1"/>
</dbReference>
<dbReference type="RefSeq" id="WP_246655612.1">
    <property type="nucleotide sequence ID" value="NZ_CP061913.1"/>
</dbReference>
<dbReference type="InterPro" id="IPR032710">
    <property type="entry name" value="NTF2-like_dom_sf"/>
</dbReference>
<feature type="domain" description="SnoaL-like" evidence="1">
    <location>
        <begin position="10"/>
        <end position="114"/>
    </location>
</feature>
<evidence type="ECO:0000259" key="1">
    <source>
        <dbReference type="Pfam" id="PF12680"/>
    </source>
</evidence>
<reference evidence="2 3" key="1">
    <citation type="submission" date="2024-09" db="EMBL/GenBank/DDBJ databases">
        <authorList>
            <person name="Sun Q."/>
            <person name="Mori K."/>
        </authorList>
    </citation>
    <scope>NUCLEOTIDE SEQUENCE [LARGE SCALE GENOMIC DNA]</scope>
    <source>
        <strain evidence="2 3">JCM 3307</strain>
    </source>
</reference>
<evidence type="ECO:0000313" key="3">
    <source>
        <dbReference type="Proteomes" id="UP001589608"/>
    </source>
</evidence>
<keyword evidence="3" id="KW-1185">Reference proteome</keyword>
<dbReference type="Pfam" id="PF12680">
    <property type="entry name" value="SnoaL_2"/>
    <property type="match status" value="1"/>
</dbReference>
<organism evidence="2 3">
    <name type="scientific">Dactylosporangium vinaceum</name>
    <dbReference type="NCBI Taxonomy" id="53362"/>
    <lineage>
        <taxon>Bacteria</taxon>
        <taxon>Bacillati</taxon>
        <taxon>Actinomycetota</taxon>
        <taxon>Actinomycetes</taxon>
        <taxon>Micromonosporales</taxon>
        <taxon>Micromonosporaceae</taxon>
        <taxon>Dactylosporangium</taxon>
    </lineage>
</organism>
<comment type="caution">
    <text evidence="2">The sequence shown here is derived from an EMBL/GenBank/DDBJ whole genome shotgun (WGS) entry which is preliminary data.</text>
</comment>
<accession>A0ABV5M8B2</accession>
<dbReference type="Proteomes" id="UP001589608">
    <property type="component" value="Unassembled WGS sequence"/>
</dbReference>
<dbReference type="EMBL" id="JBHMCA010000035">
    <property type="protein sequence ID" value="MFB9445126.1"/>
    <property type="molecule type" value="Genomic_DNA"/>
</dbReference>
<dbReference type="InterPro" id="IPR037401">
    <property type="entry name" value="SnoaL-like"/>
</dbReference>
<gene>
    <name evidence="2" type="ORF">ACFFTR_18780</name>
</gene>